<dbReference type="GO" id="GO:0006355">
    <property type="term" value="P:regulation of DNA-templated transcription"/>
    <property type="evidence" value="ECO:0007669"/>
    <property type="project" value="InterPro"/>
</dbReference>
<dbReference type="InterPro" id="IPR001680">
    <property type="entry name" value="WD40_rpt"/>
</dbReference>
<organism evidence="5 6">
    <name type="scientific">Cicer arietinum</name>
    <name type="common">Chickpea</name>
    <name type="synonym">Garbanzo</name>
    <dbReference type="NCBI Taxonomy" id="3827"/>
    <lineage>
        <taxon>Eukaryota</taxon>
        <taxon>Viridiplantae</taxon>
        <taxon>Streptophyta</taxon>
        <taxon>Embryophyta</taxon>
        <taxon>Tracheophyta</taxon>
        <taxon>Spermatophyta</taxon>
        <taxon>Magnoliopsida</taxon>
        <taxon>eudicotyledons</taxon>
        <taxon>Gunneridae</taxon>
        <taxon>Pentapetalae</taxon>
        <taxon>rosids</taxon>
        <taxon>fabids</taxon>
        <taxon>Fabales</taxon>
        <taxon>Fabaceae</taxon>
        <taxon>Papilionoideae</taxon>
        <taxon>50 kb inversion clade</taxon>
        <taxon>NPAAA clade</taxon>
        <taxon>Hologalegina</taxon>
        <taxon>IRL clade</taxon>
        <taxon>Cicereae</taxon>
        <taxon>Cicer</taxon>
    </lineage>
</organism>
<dbReference type="Proteomes" id="UP000087171">
    <property type="component" value="Chromosome Ca4"/>
</dbReference>
<evidence type="ECO:0000256" key="3">
    <source>
        <dbReference type="PROSITE-ProRule" id="PRU00221"/>
    </source>
</evidence>
<dbReference type="Gene3D" id="2.130.10.10">
    <property type="entry name" value="YVTN repeat-like/Quinoprotein amine dehydrogenase"/>
    <property type="match status" value="1"/>
</dbReference>
<reference evidence="6" key="2">
    <citation type="submission" date="2025-08" db="UniProtKB">
        <authorList>
            <consortium name="RefSeq"/>
        </authorList>
    </citation>
    <scope>IDENTIFICATION</scope>
    <source>
        <tissue evidence="6">Etiolated seedlings</tissue>
    </source>
</reference>
<dbReference type="InterPro" id="IPR006594">
    <property type="entry name" value="LisH"/>
</dbReference>
<dbReference type="SUPFAM" id="SSF50978">
    <property type="entry name" value="WD40 repeat-like"/>
    <property type="match status" value="1"/>
</dbReference>
<dbReference type="InterPro" id="IPR027728">
    <property type="entry name" value="Topless_fam"/>
</dbReference>
<dbReference type="PROSITE" id="PS50294">
    <property type="entry name" value="WD_REPEATS_REGION"/>
    <property type="match status" value="1"/>
</dbReference>
<feature type="repeat" description="WD" evidence="3">
    <location>
        <begin position="447"/>
        <end position="488"/>
    </location>
</feature>
<name>A0A3Q7XPV4_CICAR</name>
<evidence type="ECO:0000259" key="4">
    <source>
        <dbReference type="PROSITE" id="PS50897"/>
    </source>
</evidence>
<sequence length="654" mass="74446">MSNFTEELVFSVLQYFDEEAFTETAHTLGRESGLYFDLKYFEDLVLKGNWDEVEKYLSGFTKVEDNNHSIKIYFEIRKQKYLEALDSNDRIKALDILMKDLKVFGSRNEELIKELTHLLTFNNIREHKSLSTYQDANSARKKVMDEIRKVIEQHPMLDQKLKFPAIKRQRLRHLLQNERINGQHQNQIQNQNQIQIQNPVIGTAPAQHGNLINHVDHSIPSTSTATNPNSELDLNNHGIPNEIIKERSPVTFNESGCLKTLEDMKLDSIEKSHKLSKSIPHILKPSECQLLLLPTHSEQNKIVRLAYTNAGNGILALTSNATHLLWLWPHTSHDLNAKATTQVSPQLWHPRNGLQFMSNDLTMAKSRDLVSCFTISKKDSYLISTSGGMISLFNMITFKNLANFLPPPPMVTSLVFYPEDNNILLVGLDDSTILIYHIQKYEVQNKLEGHSKRVTALAFSNTLNVLVSIDADAQVIVWNSTNWKKLRDRNLQIHGQNVPQISSEIQIQFHPDQQKFLVVHNSHLGIYEATELKCVNQWNPDVSQVISQATFSCDGQMVYASFVDGTLAIFDSSNFQMKCIIHSSIYLSSIFSAKIYPTYIAAHPKKPNQFAAGFTDGSVYVFEPKEECGNWIMSQVDNEPTNTIANGSIKVEMD</sequence>
<dbReference type="InterPro" id="IPR036322">
    <property type="entry name" value="WD40_repeat_dom_sf"/>
</dbReference>
<dbReference type="Pfam" id="PF21889">
    <property type="entry name" value="TPR1-like_2nd"/>
    <property type="match status" value="1"/>
</dbReference>
<dbReference type="STRING" id="3827.A0A3Q7XPV4"/>
<proteinExistence type="predicted"/>
<reference evidence="5" key="1">
    <citation type="journal article" date="2013" name="Nat. Biotechnol.">
        <title>Draft genome sequence of chickpea (Cicer arietinum) provides a resource for trait improvement.</title>
        <authorList>
            <person name="Varshney R.K."/>
            <person name="Song C."/>
            <person name="Saxena R.K."/>
            <person name="Azam S."/>
            <person name="Yu S."/>
            <person name="Sharpe A.G."/>
            <person name="Cannon S."/>
            <person name="Baek J."/>
            <person name="Rosen B.D."/>
            <person name="Tar'an B."/>
            <person name="Millan T."/>
            <person name="Zhang X."/>
            <person name="Ramsay L.D."/>
            <person name="Iwata A."/>
            <person name="Wang Y."/>
            <person name="Nelson W."/>
            <person name="Farmer A.D."/>
            <person name="Gaur P.M."/>
            <person name="Soderlund C."/>
            <person name="Penmetsa R.V."/>
            <person name="Xu C."/>
            <person name="Bharti A.K."/>
            <person name="He W."/>
            <person name="Winter P."/>
            <person name="Zhao S."/>
            <person name="Hane J.K."/>
            <person name="Carrasquilla-Garcia N."/>
            <person name="Condie J.A."/>
            <person name="Upadhyaya H.D."/>
            <person name="Luo M.C."/>
            <person name="Thudi M."/>
            <person name="Gowda C.L."/>
            <person name="Singh N.P."/>
            <person name="Lichtenzveig J."/>
            <person name="Gali K.K."/>
            <person name="Rubio J."/>
            <person name="Nadarajan N."/>
            <person name="Dolezel J."/>
            <person name="Bansal K.C."/>
            <person name="Xu X."/>
            <person name="Edwards D."/>
            <person name="Zhang G."/>
            <person name="Kahl G."/>
            <person name="Gil J."/>
            <person name="Singh K.B."/>
            <person name="Datta S.K."/>
            <person name="Jackson S.A."/>
            <person name="Wang J."/>
            <person name="Cook D.R."/>
        </authorList>
    </citation>
    <scope>NUCLEOTIDE SEQUENCE [LARGE SCALE GENOMIC DNA]</scope>
    <source>
        <strain evidence="5">cv. CDC Frontier</strain>
    </source>
</reference>
<evidence type="ECO:0000256" key="2">
    <source>
        <dbReference type="ARBA" id="ARBA00022737"/>
    </source>
</evidence>
<dbReference type="SMART" id="SM00320">
    <property type="entry name" value="WD40"/>
    <property type="match status" value="5"/>
</dbReference>
<feature type="domain" description="CTLH" evidence="4">
    <location>
        <begin position="35"/>
        <end position="92"/>
    </location>
</feature>
<evidence type="ECO:0000313" key="6">
    <source>
        <dbReference type="RefSeq" id="XP_027189338.1"/>
    </source>
</evidence>
<dbReference type="InterPro" id="IPR054080">
    <property type="entry name" value="TPR1-like_2nd"/>
</dbReference>
<dbReference type="PROSITE" id="PS50082">
    <property type="entry name" value="WD_REPEATS_2"/>
    <property type="match status" value="1"/>
</dbReference>
<keyword evidence="2" id="KW-0677">Repeat</keyword>
<dbReference type="KEGG" id="cam:101499588"/>
<dbReference type="PROSITE" id="PS50896">
    <property type="entry name" value="LISH"/>
    <property type="match status" value="1"/>
</dbReference>
<dbReference type="InterPro" id="IPR006595">
    <property type="entry name" value="CTLH_C"/>
</dbReference>
<dbReference type="SMART" id="SM00668">
    <property type="entry name" value="CTLH"/>
    <property type="match status" value="1"/>
</dbReference>
<accession>A0A3Q7XPV4</accession>
<dbReference type="InterPro" id="IPR015943">
    <property type="entry name" value="WD40/YVTN_repeat-like_dom_sf"/>
</dbReference>
<keyword evidence="1 3" id="KW-0853">WD repeat</keyword>
<dbReference type="PANTHER" id="PTHR44083:SF30">
    <property type="entry name" value="TOPLESS-LIKE PROTEIN"/>
    <property type="match status" value="1"/>
</dbReference>
<dbReference type="PROSITE" id="PS50897">
    <property type="entry name" value="CTLH"/>
    <property type="match status" value="1"/>
</dbReference>
<dbReference type="GeneID" id="101499588"/>
<dbReference type="Pfam" id="PF00400">
    <property type="entry name" value="WD40"/>
    <property type="match status" value="1"/>
</dbReference>
<protein>
    <submittedName>
        <fullName evidence="6">Protein TOPLESS-like</fullName>
    </submittedName>
</protein>
<dbReference type="AlphaFoldDB" id="A0A3Q7XPV4"/>
<dbReference type="PANTHER" id="PTHR44083">
    <property type="entry name" value="TOPLESS-RELATED PROTEIN 1-RELATED"/>
    <property type="match status" value="1"/>
</dbReference>
<evidence type="ECO:0000256" key="1">
    <source>
        <dbReference type="ARBA" id="ARBA00022574"/>
    </source>
</evidence>
<dbReference type="RefSeq" id="XP_027189338.1">
    <property type="nucleotide sequence ID" value="XM_027333537.1"/>
</dbReference>
<evidence type="ECO:0000313" key="5">
    <source>
        <dbReference type="Proteomes" id="UP000087171"/>
    </source>
</evidence>
<dbReference type="PaxDb" id="3827-XP_004498961.1"/>
<gene>
    <name evidence="6" type="primary">LOC101499588</name>
</gene>
<dbReference type="OrthoDB" id="1850764at2759"/>
<keyword evidence="5" id="KW-1185">Reference proteome</keyword>
<dbReference type="SMART" id="SM00667">
    <property type="entry name" value="LisH"/>
    <property type="match status" value="1"/>
</dbReference>